<dbReference type="PANTHER" id="PTHR35089:SF1">
    <property type="entry name" value="CHAPERONE PROTEIN SKP"/>
    <property type="match status" value="1"/>
</dbReference>
<dbReference type="PANTHER" id="PTHR35089">
    <property type="entry name" value="CHAPERONE PROTEIN SKP"/>
    <property type="match status" value="1"/>
</dbReference>
<comment type="caution">
    <text evidence="4">The sequence shown here is derived from an EMBL/GenBank/DDBJ whole genome shotgun (WGS) entry which is preliminary data.</text>
</comment>
<reference evidence="4" key="1">
    <citation type="journal article" date="2015" name="Nature">
        <title>Complex archaea that bridge the gap between prokaryotes and eukaryotes.</title>
        <authorList>
            <person name="Spang A."/>
            <person name="Saw J.H."/>
            <person name="Jorgensen S.L."/>
            <person name="Zaremba-Niedzwiedzka K."/>
            <person name="Martijn J."/>
            <person name="Lind A.E."/>
            <person name="van Eijk R."/>
            <person name="Schleper C."/>
            <person name="Guy L."/>
            <person name="Ettema T.J."/>
        </authorList>
    </citation>
    <scope>NUCLEOTIDE SEQUENCE</scope>
</reference>
<dbReference type="SMART" id="SM00935">
    <property type="entry name" value="OmpH"/>
    <property type="match status" value="1"/>
</dbReference>
<dbReference type="GO" id="GO:0050821">
    <property type="term" value="P:protein stabilization"/>
    <property type="evidence" value="ECO:0007669"/>
    <property type="project" value="TreeGrafter"/>
</dbReference>
<dbReference type="GO" id="GO:0051082">
    <property type="term" value="F:unfolded protein binding"/>
    <property type="evidence" value="ECO:0007669"/>
    <property type="project" value="InterPro"/>
</dbReference>
<dbReference type="InterPro" id="IPR005632">
    <property type="entry name" value="Chaperone_Skp"/>
</dbReference>
<feature type="coiled-coil region" evidence="3">
    <location>
        <begin position="66"/>
        <end position="93"/>
    </location>
</feature>
<protein>
    <recommendedName>
        <fullName evidence="5">Outer membrane chaperone Skp (OmpH)</fullName>
    </recommendedName>
</protein>
<dbReference type="AlphaFoldDB" id="A0A0F9PR18"/>
<keyword evidence="3" id="KW-0175">Coiled coil</keyword>
<sequence length="187" mass="20687">MRWISLVVFLVPVLSVWAIPGQAQQDLPIQKNRLNVHSPILTIDSDRIFNESAFGLRVARDVEVQSSVLAAENRKIEAELEDEERRLTDQRSTLDTTAFRDLADAFDQKVQKTRAAQAAKGRSLSQMVDQERSLFLNAAGPVLEELMQDAGAAVILERLSVFVSANAIDITDEAIKRLDATLGSGKN</sequence>
<evidence type="ECO:0000256" key="1">
    <source>
        <dbReference type="ARBA" id="ARBA00009091"/>
    </source>
</evidence>
<name>A0A0F9PR18_9ZZZZ</name>
<dbReference type="SUPFAM" id="SSF111384">
    <property type="entry name" value="OmpH-like"/>
    <property type="match status" value="1"/>
</dbReference>
<evidence type="ECO:0008006" key="5">
    <source>
        <dbReference type="Google" id="ProtNLM"/>
    </source>
</evidence>
<evidence type="ECO:0000313" key="4">
    <source>
        <dbReference type="EMBL" id="KKN34210.1"/>
    </source>
</evidence>
<evidence type="ECO:0000256" key="2">
    <source>
        <dbReference type="ARBA" id="ARBA00022729"/>
    </source>
</evidence>
<evidence type="ECO:0000256" key="3">
    <source>
        <dbReference type="SAM" id="Coils"/>
    </source>
</evidence>
<dbReference type="InterPro" id="IPR024930">
    <property type="entry name" value="Skp_dom_sf"/>
</dbReference>
<dbReference type="EMBL" id="LAZR01002119">
    <property type="protein sequence ID" value="KKN34210.1"/>
    <property type="molecule type" value="Genomic_DNA"/>
</dbReference>
<keyword evidence="2" id="KW-0732">Signal</keyword>
<dbReference type="GO" id="GO:0005829">
    <property type="term" value="C:cytosol"/>
    <property type="evidence" value="ECO:0007669"/>
    <property type="project" value="TreeGrafter"/>
</dbReference>
<comment type="similarity">
    <text evidence="1">Belongs to the Skp family.</text>
</comment>
<gene>
    <name evidence="4" type="ORF">LCGC14_0795940</name>
</gene>
<dbReference type="Gene3D" id="3.30.910.20">
    <property type="entry name" value="Skp domain"/>
    <property type="match status" value="1"/>
</dbReference>
<proteinExistence type="inferred from homology"/>
<accession>A0A0F9PR18</accession>
<dbReference type="Pfam" id="PF03938">
    <property type="entry name" value="OmpH"/>
    <property type="match status" value="1"/>
</dbReference>
<organism evidence="4">
    <name type="scientific">marine sediment metagenome</name>
    <dbReference type="NCBI Taxonomy" id="412755"/>
    <lineage>
        <taxon>unclassified sequences</taxon>
        <taxon>metagenomes</taxon>
        <taxon>ecological metagenomes</taxon>
    </lineage>
</organism>